<accession>A0AA39J097</accession>
<dbReference type="EMBL" id="JAUEPT010000077">
    <property type="protein sequence ID" value="KAK0433765.1"/>
    <property type="molecule type" value="Genomic_DNA"/>
</dbReference>
<dbReference type="Proteomes" id="UP001175226">
    <property type="component" value="Unassembled WGS sequence"/>
</dbReference>
<sequence length="633" mass="69648">MPSCNPSKRKQIDSSPVPASVEASPEPEHVPRKKNKIVTPVTPSLKSGQRGAMRDSSTKSTRDLLPAMTIISRQSGRTQVKRKVSYGYLSEDEVDDIALQSDVENSDHSAYSLKRRACSRILFVDDKASEKLGESAVKSENEVDNASDDTNQSDAGSIEVFQPRTSGSRSAPLEVSDSESVVEPVTVKSRLLRAKTKTAKGSYVESMLSSGNMDDVADDDDVKKDPSVSSWSARTKLETQVYLEDLPTPCPPTRSKGKTPMKPSSSSTTIKSRSKSDMKKKALMDNRRLQVEVSMDPVLKALTKDAAVRSSSPELDLEAPVLRLPESLGSTASAILVEPEEPSLCIMQPHLMEAHLIMLGAYLDLPQLGSLLEYFKWTSYGCYVNMGRIAPSILSLEGKTARIGDSPAVCMTIGLVTECNLFHLVTQSGFGGQGGKRVRQIRIMPLHQWFRRESMSWGLLFDLEYLETTCLSEWGVSFPTRVEDQTGHGNMNSKYNGGGSNFSPAKRGRWRTPTKNLTSGMVTPGQGYPTSLGFGDEVPVYDSRSSAGNHFLFRASNFTSLKSLPRFTSTRDLDTFSLVSVGYTLSVWSGYTNEPRVTLNVMFVIVLGSAPRKETLTAQARKPDYLYVWHVIM</sequence>
<organism evidence="2 3">
    <name type="scientific">Armillaria borealis</name>
    <dbReference type="NCBI Taxonomy" id="47425"/>
    <lineage>
        <taxon>Eukaryota</taxon>
        <taxon>Fungi</taxon>
        <taxon>Dikarya</taxon>
        <taxon>Basidiomycota</taxon>
        <taxon>Agaricomycotina</taxon>
        <taxon>Agaricomycetes</taxon>
        <taxon>Agaricomycetidae</taxon>
        <taxon>Agaricales</taxon>
        <taxon>Marasmiineae</taxon>
        <taxon>Physalacriaceae</taxon>
        <taxon>Armillaria</taxon>
    </lineage>
</organism>
<feature type="region of interest" description="Disordered" evidence="1">
    <location>
        <begin position="487"/>
        <end position="508"/>
    </location>
</feature>
<feature type="compositionally biased region" description="Low complexity" evidence="1">
    <location>
        <begin position="14"/>
        <end position="24"/>
    </location>
</feature>
<feature type="region of interest" description="Disordered" evidence="1">
    <location>
        <begin position="133"/>
        <end position="175"/>
    </location>
</feature>
<evidence type="ECO:0000256" key="1">
    <source>
        <dbReference type="SAM" id="MobiDB-lite"/>
    </source>
</evidence>
<evidence type="ECO:0000313" key="2">
    <source>
        <dbReference type="EMBL" id="KAK0433765.1"/>
    </source>
</evidence>
<name>A0AA39J097_9AGAR</name>
<dbReference type="AlphaFoldDB" id="A0AA39J097"/>
<protein>
    <submittedName>
        <fullName evidence="2">Uncharacterized protein</fullName>
    </submittedName>
</protein>
<feature type="compositionally biased region" description="Low complexity" evidence="1">
    <location>
        <begin position="258"/>
        <end position="271"/>
    </location>
</feature>
<gene>
    <name evidence="2" type="ORF">EV421DRAFT_1741316</name>
</gene>
<keyword evidence="3" id="KW-1185">Reference proteome</keyword>
<feature type="compositionally biased region" description="Basic and acidic residues" evidence="1">
    <location>
        <begin position="52"/>
        <end position="62"/>
    </location>
</feature>
<comment type="caution">
    <text evidence="2">The sequence shown here is derived from an EMBL/GenBank/DDBJ whole genome shotgun (WGS) entry which is preliminary data.</text>
</comment>
<feature type="region of interest" description="Disordered" evidence="1">
    <location>
        <begin position="209"/>
        <end position="282"/>
    </location>
</feature>
<evidence type="ECO:0000313" key="3">
    <source>
        <dbReference type="Proteomes" id="UP001175226"/>
    </source>
</evidence>
<proteinExistence type="predicted"/>
<reference evidence="2" key="1">
    <citation type="submission" date="2023-06" db="EMBL/GenBank/DDBJ databases">
        <authorList>
            <consortium name="Lawrence Berkeley National Laboratory"/>
            <person name="Ahrendt S."/>
            <person name="Sahu N."/>
            <person name="Indic B."/>
            <person name="Wong-Bajracharya J."/>
            <person name="Merenyi Z."/>
            <person name="Ke H.-M."/>
            <person name="Monk M."/>
            <person name="Kocsube S."/>
            <person name="Drula E."/>
            <person name="Lipzen A."/>
            <person name="Balint B."/>
            <person name="Henrissat B."/>
            <person name="Andreopoulos B."/>
            <person name="Martin F.M."/>
            <person name="Harder C.B."/>
            <person name="Rigling D."/>
            <person name="Ford K.L."/>
            <person name="Foster G.D."/>
            <person name="Pangilinan J."/>
            <person name="Papanicolaou A."/>
            <person name="Barry K."/>
            <person name="LaButti K."/>
            <person name="Viragh M."/>
            <person name="Koriabine M."/>
            <person name="Yan M."/>
            <person name="Riley R."/>
            <person name="Champramary S."/>
            <person name="Plett K.L."/>
            <person name="Tsai I.J."/>
            <person name="Slot J."/>
            <person name="Sipos G."/>
            <person name="Plett J."/>
            <person name="Nagy L.G."/>
            <person name="Grigoriev I.V."/>
        </authorList>
    </citation>
    <scope>NUCLEOTIDE SEQUENCE</scope>
    <source>
        <strain evidence="2">FPL87.14</strain>
    </source>
</reference>
<feature type="region of interest" description="Disordered" evidence="1">
    <location>
        <begin position="1"/>
        <end position="78"/>
    </location>
</feature>